<dbReference type="InterPro" id="IPR053199">
    <property type="entry name" value="cDPG_synthetase-like"/>
</dbReference>
<evidence type="ECO:0000313" key="2">
    <source>
        <dbReference type="Proteomes" id="UP001145087"/>
    </source>
</evidence>
<accession>A0A9X3J523</accession>
<dbReference type="AlphaFoldDB" id="A0A9X3J523"/>
<evidence type="ECO:0000313" key="1">
    <source>
        <dbReference type="EMBL" id="MCY1718996.1"/>
    </source>
</evidence>
<proteinExistence type="predicted"/>
<dbReference type="InterPro" id="IPR027417">
    <property type="entry name" value="P-loop_NTPase"/>
</dbReference>
<dbReference type="EMBL" id="JAPOHD010000005">
    <property type="protein sequence ID" value="MCY1718996.1"/>
    <property type="molecule type" value="Genomic_DNA"/>
</dbReference>
<dbReference type="PANTHER" id="PTHR42869">
    <property type="entry name" value="SLL0572 PROTEIN"/>
    <property type="match status" value="1"/>
</dbReference>
<dbReference type="Proteomes" id="UP001145087">
    <property type="component" value="Unassembled WGS sequence"/>
</dbReference>
<name>A0A9X3J523_9BACT</name>
<keyword evidence="2" id="KW-1185">Reference proteome</keyword>
<dbReference type="PANTHER" id="PTHR42869:SF1">
    <property type="entry name" value="SLL0572 PROTEIN"/>
    <property type="match status" value="1"/>
</dbReference>
<sequence>MSKKRVLILGAAGRDFHNFNTVFRDNEVYEVVAFTAAQIPDIDGREYPAVLAGSLYPNGIPIYAQEELSRLIKDMNVDTCVFSYSDVPNQYVMRIGAKVNAAGANFMLLSPKYTMVKSTKPVISVCATRTGCGKSQTSRKIIQLLMAKGLKVVAVRHPMPYGNLAEQKVQRFATLEDLTKHKCTIEEMEEYEPHVIRGNVIYAGIDYEAILRVAENDPDGCDVILWDGGNNDFSFFVPDLTITIADPHRVGAELTYYPSEANLINTDVIIINKIETAAPEDVQLLRENIDKINPGAVVIDAASPVKVENPEVIKGKRVLVVEDGPTLTHGEMKIGAGIVAAQKYGASDIIDPRPYAVGKLAKTFKIYPDIGQLLPAMGYGDKQIKDLETTINATDCDSVIIATPINLGRIIKINKPSTRVMYDLEEIGYPKLGDILDEFMEKFKL</sequence>
<comment type="caution">
    <text evidence="1">The sequence shown here is derived from an EMBL/GenBank/DDBJ whole genome shotgun (WGS) entry which is preliminary data.</text>
</comment>
<organism evidence="1 2">
    <name type="scientific">Draconibacterium aestuarii</name>
    <dbReference type="NCBI Taxonomy" id="2998507"/>
    <lineage>
        <taxon>Bacteria</taxon>
        <taxon>Pseudomonadati</taxon>
        <taxon>Bacteroidota</taxon>
        <taxon>Bacteroidia</taxon>
        <taxon>Marinilabiliales</taxon>
        <taxon>Prolixibacteraceae</taxon>
        <taxon>Draconibacterium</taxon>
    </lineage>
</organism>
<dbReference type="Gene3D" id="3.40.50.720">
    <property type="entry name" value="NAD(P)-binding Rossmann-like Domain"/>
    <property type="match status" value="1"/>
</dbReference>
<gene>
    <name evidence="1" type="ORF">OU798_01495</name>
</gene>
<reference evidence="1" key="1">
    <citation type="submission" date="2022-11" db="EMBL/GenBank/DDBJ databases">
        <title>Marilongibacter aestuarii gen. nov., sp. nov., isolated from tidal flat sediment.</title>
        <authorList>
            <person name="Jiayan W."/>
        </authorList>
    </citation>
    <scope>NUCLEOTIDE SEQUENCE</scope>
    <source>
        <strain evidence="1">Z1-6</strain>
    </source>
</reference>
<dbReference type="RefSeq" id="WP_343331335.1">
    <property type="nucleotide sequence ID" value="NZ_JAPOHD010000005.1"/>
</dbReference>
<protein>
    <submittedName>
        <fullName evidence="1">Cyclic 2,3-diphosphoglycerate synthase</fullName>
    </submittedName>
</protein>
<dbReference type="SUPFAM" id="SSF52540">
    <property type="entry name" value="P-loop containing nucleoside triphosphate hydrolases"/>
    <property type="match status" value="1"/>
</dbReference>